<keyword evidence="4" id="KW-0732">Signal</keyword>
<dbReference type="PROSITE" id="PS50847">
    <property type="entry name" value="GRAM_POS_ANCHORING"/>
    <property type="match status" value="1"/>
</dbReference>
<dbReference type="InterPro" id="IPR019931">
    <property type="entry name" value="LPXTG_anchor"/>
</dbReference>
<evidence type="ECO:0000259" key="8">
    <source>
        <dbReference type="PROSITE" id="PS50847"/>
    </source>
</evidence>
<evidence type="ECO:0000313" key="10">
    <source>
        <dbReference type="Proteomes" id="UP000289996"/>
    </source>
</evidence>
<name>A0A660DWM5_9LACO</name>
<comment type="subcellular location">
    <subcellularLocation>
        <location evidence="1">Secreted</location>
        <location evidence="1">Cell wall</location>
    </subcellularLocation>
</comment>
<accession>A0A660DWM5</accession>
<keyword evidence="2" id="KW-0134">Cell wall</keyword>
<feature type="compositionally biased region" description="Polar residues" evidence="6">
    <location>
        <begin position="417"/>
        <end position="427"/>
    </location>
</feature>
<proteinExistence type="predicted"/>
<evidence type="ECO:0000256" key="7">
    <source>
        <dbReference type="SAM" id="Phobius"/>
    </source>
</evidence>
<sequence length="537" mass="57471">MFRKWQLLLLALFGGLILFLSPPLISHARVVTETSGFDEASAVIKDSQGKIYAHDAVLPAENSYTVSYKWRISNSAKLAAGDTILVYVPTNVQITKAISFPMKSTTGLSTIGDFTIAAGSHVGVFTLNNKLVTDNLFRNGYINLNVHGAGTTDEQTPPEKPEPITMNKSAVWVDPDTHDAIRWNIYVNNNDQTLLNPVITDTLIGHHVYIPETAQATVNKQVTPVTVTTNGNQIVFKLSGKFTSPLKLTYQTKPTSELVDEVYQNDATYHDDNDNEAAADAEIVLEQEETPPVTHPGGSENPEDPGTTEPENPGTTEPGNPGTTEPENPGTTEPGKPGTTEPEKPGTTEPEKPGTTEPENPGTTEPGKPGTTEPENPGTTEPGKPGTTEPEKPGTTEHDIPSTNEPSNPETAKPETPVTTKPSNPETTKPENHVSAKPVSPTSTAKPQNPTLAQSTTPTGTVKPSLTTVPSATRPVSSVQSTLSAVSSTPVTTNTTASKAMTRLPQTNESTNWLAVILGCSSLLLSFGLIYWYRRKI</sequence>
<feature type="transmembrane region" description="Helical" evidence="7">
    <location>
        <begin position="513"/>
        <end position="533"/>
    </location>
</feature>
<reference evidence="9 10" key="1">
    <citation type="submission" date="2018-11" db="EMBL/GenBank/DDBJ databases">
        <authorList>
            <person name="Wuyts S."/>
        </authorList>
    </citation>
    <scope>NUCLEOTIDE SEQUENCE [LARGE SCALE GENOMIC DNA]</scope>
    <source>
        <strain evidence="9">Lactobacillus mudanjiangensis AMBF249</strain>
    </source>
</reference>
<dbReference type="SUPFAM" id="SSF49401">
    <property type="entry name" value="Bacterial adhesins"/>
    <property type="match status" value="2"/>
</dbReference>
<dbReference type="EMBL" id="UYIG01000024">
    <property type="protein sequence ID" value="VDG27490.1"/>
    <property type="molecule type" value="Genomic_DNA"/>
</dbReference>
<evidence type="ECO:0000256" key="1">
    <source>
        <dbReference type="ARBA" id="ARBA00004191"/>
    </source>
</evidence>
<keyword evidence="3" id="KW-0964">Secreted</keyword>
<feature type="compositionally biased region" description="Polar residues" evidence="6">
    <location>
        <begin position="401"/>
        <end position="410"/>
    </location>
</feature>
<dbReference type="Gene3D" id="2.60.40.740">
    <property type="match status" value="1"/>
</dbReference>
<feature type="compositionally biased region" description="Low complexity" evidence="6">
    <location>
        <begin position="476"/>
        <end position="488"/>
    </location>
</feature>
<feature type="compositionally biased region" description="Low complexity" evidence="6">
    <location>
        <begin position="304"/>
        <end position="340"/>
    </location>
</feature>
<feature type="compositionally biased region" description="Polar residues" evidence="6">
    <location>
        <begin position="489"/>
        <end position="503"/>
    </location>
</feature>
<evidence type="ECO:0000313" key="9">
    <source>
        <dbReference type="EMBL" id="VDG27490.1"/>
    </source>
</evidence>
<feature type="compositionally biased region" description="Low complexity" evidence="6">
    <location>
        <begin position="355"/>
        <end position="388"/>
    </location>
</feature>
<evidence type="ECO:0000256" key="5">
    <source>
        <dbReference type="ARBA" id="ARBA00023088"/>
    </source>
</evidence>
<evidence type="ECO:0000256" key="6">
    <source>
        <dbReference type="SAM" id="MobiDB-lite"/>
    </source>
</evidence>
<dbReference type="AlphaFoldDB" id="A0A660DWM5"/>
<keyword evidence="7" id="KW-0472">Membrane</keyword>
<dbReference type="Proteomes" id="UP000289996">
    <property type="component" value="Unassembled WGS sequence"/>
</dbReference>
<keyword evidence="10" id="KW-1185">Reference proteome</keyword>
<keyword evidence="5" id="KW-0572">Peptidoglycan-anchor</keyword>
<dbReference type="RefSeq" id="WP_130851418.1">
    <property type="nucleotide sequence ID" value="NZ_UYIG01000024.1"/>
</dbReference>
<protein>
    <submittedName>
        <fullName evidence="9">Cell surface adherence protein,collagen-binding domain, LPXTG-motif cell wall anchor [Lactobacillus plantarum WCFS1]</fullName>
    </submittedName>
</protein>
<gene>
    <name evidence="9" type="ORF">MUDAN_MDHGFNIF_02353</name>
</gene>
<feature type="compositionally biased region" description="Basic and acidic residues" evidence="6">
    <location>
        <begin position="341"/>
        <end position="354"/>
    </location>
</feature>
<evidence type="ECO:0000256" key="4">
    <source>
        <dbReference type="ARBA" id="ARBA00022729"/>
    </source>
</evidence>
<evidence type="ECO:0000256" key="3">
    <source>
        <dbReference type="ARBA" id="ARBA00022525"/>
    </source>
</evidence>
<organism evidence="9 10">
    <name type="scientific">Lactiplantibacillus mudanjiangensis</name>
    <dbReference type="NCBI Taxonomy" id="1296538"/>
    <lineage>
        <taxon>Bacteria</taxon>
        <taxon>Bacillati</taxon>
        <taxon>Bacillota</taxon>
        <taxon>Bacilli</taxon>
        <taxon>Lactobacillales</taxon>
        <taxon>Lactobacillaceae</taxon>
        <taxon>Lactiplantibacillus</taxon>
    </lineage>
</organism>
<dbReference type="OrthoDB" id="2317153at2"/>
<feature type="compositionally biased region" description="Polar residues" evidence="6">
    <location>
        <begin position="440"/>
        <end position="475"/>
    </location>
</feature>
<keyword evidence="9" id="KW-0176">Collagen</keyword>
<keyword evidence="7" id="KW-1133">Transmembrane helix</keyword>
<dbReference type="InterPro" id="IPR008966">
    <property type="entry name" value="Adhesion_dom_sf"/>
</dbReference>
<dbReference type="NCBIfam" id="TIGR01167">
    <property type="entry name" value="LPXTG_anchor"/>
    <property type="match status" value="1"/>
</dbReference>
<dbReference type="InterPro" id="IPR011252">
    <property type="entry name" value="Fibrogen-bd_dom1"/>
</dbReference>
<dbReference type="GO" id="GO:0007155">
    <property type="term" value="P:cell adhesion"/>
    <property type="evidence" value="ECO:0007669"/>
    <property type="project" value="InterPro"/>
</dbReference>
<keyword evidence="7" id="KW-0812">Transmembrane</keyword>
<feature type="compositionally biased region" description="Basic and acidic residues" evidence="6">
    <location>
        <begin position="389"/>
        <end position="400"/>
    </location>
</feature>
<dbReference type="Gene3D" id="2.60.40.1280">
    <property type="match status" value="1"/>
</dbReference>
<evidence type="ECO:0000256" key="2">
    <source>
        <dbReference type="ARBA" id="ARBA00022512"/>
    </source>
</evidence>
<feature type="domain" description="Gram-positive cocci surface proteins LPxTG" evidence="8">
    <location>
        <begin position="504"/>
        <end position="537"/>
    </location>
</feature>
<feature type="region of interest" description="Disordered" evidence="6">
    <location>
        <begin position="289"/>
        <end position="503"/>
    </location>
</feature>